<feature type="region of interest" description="Disordered" evidence="1">
    <location>
        <begin position="1"/>
        <end position="68"/>
    </location>
</feature>
<gene>
    <name evidence="2" type="ORF">MUK42_05992</name>
</gene>
<evidence type="ECO:0000256" key="1">
    <source>
        <dbReference type="SAM" id="MobiDB-lite"/>
    </source>
</evidence>
<feature type="compositionally biased region" description="Basic and acidic residues" evidence="1">
    <location>
        <begin position="35"/>
        <end position="45"/>
    </location>
</feature>
<dbReference type="Proteomes" id="UP001055439">
    <property type="component" value="Chromosome 8"/>
</dbReference>
<reference evidence="2" key="1">
    <citation type="submission" date="2022-05" db="EMBL/GenBank/DDBJ databases">
        <title>The Musa troglodytarum L. genome provides insights into the mechanism of non-climacteric behaviour and enrichment of carotenoids.</title>
        <authorList>
            <person name="Wang J."/>
        </authorList>
    </citation>
    <scope>NUCLEOTIDE SEQUENCE</scope>
    <source>
        <tissue evidence="2">Leaf</tissue>
    </source>
</reference>
<evidence type="ECO:0000313" key="2">
    <source>
        <dbReference type="EMBL" id="URE27012.1"/>
    </source>
</evidence>
<protein>
    <submittedName>
        <fullName evidence="2">Zinc finger protein</fullName>
    </submittedName>
</protein>
<evidence type="ECO:0000313" key="3">
    <source>
        <dbReference type="Proteomes" id="UP001055439"/>
    </source>
</evidence>
<keyword evidence="3" id="KW-1185">Reference proteome</keyword>
<dbReference type="AlphaFoldDB" id="A0A9E7HBM9"/>
<sequence length="143" mass="16260">MRQRVPEGSKLAAPPPRSQPPMEAEAENQQGAEEEGVRVPGEELRAPPPVEGARRPHRHQEALLPQARREEMEVRQVLQALRGAVRLQSPLQDLRHQGVPLRLWNRFLEEGQLHNPQGLLRCLGGRVSESRSVKHEQINFHPQ</sequence>
<name>A0A9E7HBM9_9LILI</name>
<accession>A0A9E7HBM9</accession>
<organism evidence="2 3">
    <name type="scientific">Musa troglodytarum</name>
    <name type="common">fe'i banana</name>
    <dbReference type="NCBI Taxonomy" id="320322"/>
    <lineage>
        <taxon>Eukaryota</taxon>
        <taxon>Viridiplantae</taxon>
        <taxon>Streptophyta</taxon>
        <taxon>Embryophyta</taxon>
        <taxon>Tracheophyta</taxon>
        <taxon>Spermatophyta</taxon>
        <taxon>Magnoliopsida</taxon>
        <taxon>Liliopsida</taxon>
        <taxon>Zingiberales</taxon>
        <taxon>Musaceae</taxon>
        <taxon>Musa</taxon>
    </lineage>
</organism>
<proteinExistence type="predicted"/>
<dbReference type="EMBL" id="CP097510">
    <property type="protein sequence ID" value="URE27012.1"/>
    <property type="molecule type" value="Genomic_DNA"/>
</dbReference>
<dbReference type="OrthoDB" id="6354171at2759"/>